<organism evidence="1 2">
    <name type="scientific">Quercus suber</name>
    <name type="common">Cork oak</name>
    <dbReference type="NCBI Taxonomy" id="58331"/>
    <lineage>
        <taxon>Eukaryota</taxon>
        <taxon>Viridiplantae</taxon>
        <taxon>Streptophyta</taxon>
        <taxon>Embryophyta</taxon>
        <taxon>Tracheophyta</taxon>
        <taxon>Spermatophyta</taxon>
        <taxon>Magnoliopsida</taxon>
        <taxon>eudicotyledons</taxon>
        <taxon>Gunneridae</taxon>
        <taxon>Pentapetalae</taxon>
        <taxon>rosids</taxon>
        <taxon>fabids</taxon>
        <taxon>Fagales</taxon>
        <taxon>Fagaceae</taxon>
        <taxon>Quercus</taxon>
    </lineage>
</organism>
<evidence type="ECO:0000313" key="1">
    <source>
        <dbReference type="EMBL" id="KAK7831147.1"/>
    </source>
</evidence>
<accession>A0AAW0JX58</accession>
<name>A0AAW0JX58_QUESU</name>
<protein>
    <submittedName>
        <fullName evidence="1">Uncharacterized protein</fullName>
    </submittedName>
</protein>
<sequence length="77" mass="8687">MDDEYIRSALDFISSQKDASGLRSNFHIQGYSEAAFLGNPNITLGSWIGRSSPFLQGYNDELEKRTELLDKLSSQQQ</sequence>
<gene>
    <name evidence="1" type="ORF">CFP56_027628</name>
</gene>
<keyword evidence="2" id="KW-1185">Reference proteome</keyword>
<evidence type="ECO:0000313" key="2">
    <source>
        <dbReference type="Proteomes" id="UP000237347"/>
    </source>
</evidence>
<dbReference type="EMBL" id="PKMF04000450">
    <property type="protein sequence ID" value="KAK7831147.1"/>
    <property type="molecule type" value="Genomic_DNA"/>
</dbReference>
<dbReference type="AlphaFoldDB" id="A0AAW0JX58"/>
<comment type="caution">
    <text evidence="1">The sequence shown here is derived from an EMBL/GenBank/DDBJ whole genome shotgun (WGS) entry which is preliminary data.</text>
</comment>
<proteinExistence type="predicted"/>
<reference evidence="1 2" key="1">
    <citation type="journal article" date="2018" name="Sci. Data">
        <title>The draft genome sequence of cork oak.</title>
        <authorList>
            <person name="Ramos A.M."/>
            <person name="Usie A."/>
            <person name="Barbosa P."/>
            <person name="Barros P.M."/>
            <person name="Capote T."/>
            <person name="Chaves I."/>
            <person name="Simoes F."/>
            <person name="Abreu I."/>
            <person name="Carrasquinho I."/>
            <person name="Faro C."/>
            <person name="Guimaraes J.B."/>
            <person name="Mendonca D."/>
            <person name="Nobrega F."/>
            <person name="Rodrigues L."/>
            <person name="Saibo N.J.M."/>
            <person name="Varela M.C."/>
            <person name="Egas C."/>
            <person name="Matos J."/>
            <person name="Miguel C.M."/>
            <person name="Oliveira M.M."/>
            <person name="Ricardo C.P."/>
            <person name="Goncalves S."/>
        </authorList>
    </citation>
    <scope>NUCLEOTIDE SEQUENCE [LARGE SCALE GENOMIC DNA]</scope>
    <source>
        <strain evidence="2">cv. HL8</strain>
    </source>
</reference>
<dbReference type="Proteomes" id="UP000237347">
    <property type="component" value="Unassembled WGS sequence"/>
</dbReference>